<evidence type="ECO:0000256" key="1">
    <source>
        <dbReference type="SAM" id="MobiDB-lite"/>
    </source>
</evidence>
<keyword evidence="2" id="KW-1133">Transmembrane helix</keyword>
<dbReference type="AlphaFoldDB" id="A0AAN6YGT0"/>
<feature type="compositionally biased region" description="Basic and acidic residues" evidence="1">
    <location>
        <begin position="638"/>
        <end position="651"/>
    </location>
</feature>
<evidence type="ECO:0000256" key="2">
    <source>
        <dbReference type="SAM" id="Phobius"/>
    </source>
</evidence>
<feature type="region of interest" description="Disordered" evidence="1">
    <location>
        <begin position="122"/>
        <end position="197"/>
    </location>
</feature>
<feature type="compositionally biased region" description="Low complexity" evidence="1">
    <location>
        <begin position="657"/>
        <end position="673"/>
    </location>
</feature>
<feature type="compositionally biased region" description="Polar residues" evidence="1">
    <location>
        <begin position="528"/>
        <end position="552"/>
    </location>
</feature>
<name>A0AAN6YGT0_9PEZI</name>
<feature type="compositionally biased region" description="Basic and acidic residues" evidence="1">
    <location>
        <begin position="587"/>
        <end position="596"/>
    </location>
</feature>
<evidence type="ECO:0000313" key="4">
    <source>
        <dbReference type="Proteomes" id="UP001301769"/>
    </source>
</evidence>
<sequence>MAYRVRRQSYSSVQVAGDDDEDYQKWPRARGSKHSADNDTVVNRRGLARSVTAFFSKLRPSKQMGRGFSTRHRNGVRSGPEDGKDGPPSKHILDTIEVHESDIIPPQFWNTAIPIPRRTHSLINGSRIPRKPLPISATRQMQHNKTDPKTNPRQPSATNGLTLDGVSNFLPRKPLLPSPTIQRASSAPSRGTITQAQDSARQLFLAKQEARRQRQNLKESGDFLGVTGFNPQTGEWDILTQTTSSGEGSPREDQHVSKLAEKAREAQAAYERAKKEAQAKKKELKAKDKDTNRLDGQQIKWRREERQWSSAAEPRLSPIPQSSRNSGAAQSNDPTTVKVERGSFLELGAAPEITLTARCRQISIESTESPIPLGTKSMSSQPTPQVETQVPVTSFTQRIRTLRFTVPPTIPRRLGPSQQDTSPPLQENSAMKETHIKLGLENQNPSEKWAWNLLKDLDGLEKPIDTTNNREMKAEAGSIVQDLGGLGTAVGSVCTPTTTITGSALSPRPSNVCGEKDATLQDTPPKAVSTSAPTESPLSETSKNKNSCSSRLAFQPPKQPSAWSSLPNLPLKTAPEPKSDQATTKLGEPEEPKQEAQNRPPSPSSGPDADTTCPRPRTATSASEKPFLAAWLKKRQLKKEIRKTLRPDDHQSVPADSTSPPTSTSTETTGQSSNLKSRSMLISKLGQRVQAEGNGQAMAQGAARLALAPHVPRPASGAGPVSGDKDDKVDHGVDVNTGVEAPADTNSGDGGDRGAAKTVMGAEAGHDDGHADLAGTVSWGPLLTALLGVASADNDYIQDGNLKLLMVIGAQLQQKTDKRQPLSPLIHGDLVLLAENPDQPQDWSLGGDCIPIQLRKALLAVRQLVCAYWELVRPVLDAESPLRQRLAQRQQVTAQDYGICILALLFLILAFSAGAWTIRITMGVFRLIGVLARAILKVILALAGFV</sequence>
<evidence type="ECO:0000313" key="3">
    <source>
        <dbReference type="EMBL" id="KAK4217771.1"/>
    </source>
</evidence>
<feature type="region of interest" description="Disordered" evidence="1">
    <location>
        <begin position="710"/>
        <end position="756"/>
    </location>
</feature>
<feature type="region of interest" description="Disordered" evidence="1">
    <location>
        <begin position="63"/>
        <end position="90"/>
    </location>
</feature>
<feature type="region of interest" description="Disordered" evidence="1">
    <location>
        <begin position="218"/>
        <end position="336"/>
    </location>
</feature>
<feature type="compositionally biased region" description="Basic and acidic residues" evidence="1">
    <location>
        <begin position="79"/>
        <end position="90"/>
    </location>
</feature>
<feature type="compositionally biased region" description="Basic and acidic residues" evidence="1">
    <location>
        <begin position="723"/>
        <end position="733"/>
    </location>
</feature>
<comment type="caution">
    <text evidence="3">The sequence shown here is derived from an EMBL/GenBank/DDBJ whole genome shotgun (WGS) entry which is preliminary data.</text>
</comment>
<feature type="compositionally biased region" description="Polar residues" evidence="1">
    <location>
        <begin position="319"/>
        <end position="335"/>
    </location>
</feature>
<keyword evidence="2" id="KW-0472">Membrane</keyword>
<dbReference type="EMBL" id="MU858057">
    <property type="protein sequence ID" value="KAK4217771.1"/>
    <property type="molecule type" value="Genomic_DNA"/>
</dbReference>
<feature type="region of interest" description="Disordered" evidence="1">
    <location>
        <begin position="1"/>
        <end position="43"/>
    </location>
</feature>
<feature type="compositionally biased region" description="Polar residues" evidence="1">
    <location>
        <begin position="179"/>
        <end position="197"/>
    </location>
</feature>
<protein>
    <submittedName>
        <fullName evidence="3">Uncharacterized protein</fullName>
    </submittedName>
</protein>
<feature type="compositionally biased region" description="Polar residues" evidence="1">
    <location>
        <begin position="151"/>
        <end position="161"/>
    </location>
</feature>
<feature type="region of interest" description="Disordered" evidence="1">
    <location>
        <begin position="498"/>
        <end position="677"/>
    </location>
</feature>
<reference evidence="3" key="1">
    <citation type="journal article" date="2023" name="Mol. Phylogenet. Evol.">
        <title>Genome-scale phylogeny and comparative genomics of the fungal order Sordariales.</title>
        <authorList>
            <person name="Hensen N."/>
            <person name="Bonometti L."/>
            <person name="Westerberg I."/>
            <person name="Brannstrom I.O."/>
            <person name="Guillou S."/>
            <person name="Cros-Aarteil S."/>
            <person name="Calhoun S."/>
            <person name="Haridas S."/>
            <person name="Kuo A."/>
            <person name="Mondo S."/>
            <person name="Pangilinan J."/>
            <person name="Riley R."/>
            <person name="LaButti K."/>
            <person name="Andreopoulos B."/>
            <person name="Lipzen A."/>
            <person name="Chen C."/>
            <person name="Yan M."/>
            <person name="Daum C."/>
            <person name="Ng V."/>
            <person name="Clum A."/>
            <person name="Steindorff A."/>
            <person name="Ohm R.A."/>
            <person name="Martin F."/>
            <person name="Silar P."/>
            <person name="Natvig D.O."/>
            <person name="Lalanne C."/>
            <person name="Gautier V."/>
            <person name="Ament-Velasquez S.L."/>
            <person name="Kruys A."/>
            <person name="Hutchinson M.I."/>
            <person name="Powell A.J."/>
            <person name="Barry K."/>
            <person name="Miller A.N."/>
            <person name="Grigoriev I.V."/>
            <person name="Debuchy R."/>
            <person name="Gladieux P."/>
            <person name="Hiltunen Thoren M."/>
            <person name="Johannesson H."/>
        </authorList>
    </citation>
    <scope>NUCLEOTIDE SEQUENCE</scope>
    <source>
        <strain evidence="3">PSN293</strain>
    </source>
</reference>
<feature type="transmembrane region" description="Helical" evidence="2">
    <location>
        <begin position="924"/>
        <end position="945"/>
    </location>
</feature>
<proteinExistence type="predicted"/>
<keyword evidence="2" id="KW-0812">Transmembrane</keyword>
<accession>A0AAN6YGT0</accession>
<organism evidence="3 4">
    <name type="scientific">Rhypophila decipiens</name>
    <dbReference type="NCBI Taxonomy" id="261697"/>
    <lineage>
        <taxon>Eukaryota</taxon>
        <taxon>Fungi</taxon>
        <taxon>Dikarya</taxon>
        <taxon>Ascomycota</taxon>
        <taxon>Pezizomycotina</taxon>
        <taxon>Sordariomycetes</taxon>
        <taxon>Sordariomycetidae</taxon>
        <taxon>Sordariales</taxon>
        <taxon>Naviculisporaceae</taxon>
        <taxon>Rhypophila</taxon>
    </lineage>
</organism>
<gene>
    <name evidence="3" type="ORF">QBC37DRAFT_32278</name>
</gene>
<feature type="compositionally biased region" description="Basic and acidic residues" evidence="1">
    <location>
        <begin position="249"/>
        <end position="293"/>
    </location>
</feature>
<reference evidence="3" key="2">
    <citation type="submission" date="2023-05" db="EMBL/GenBank/DDBJ databases">
        <authorList>
            <consortium name="Lawrence Berkeley National Laboratory"/>
            <person name="Steindorff A."/>
            <person name="Hensen N."/>
            <person name="Bonometti L."/>
            <person name="Westerberg I."/>
            <person name="Brannstrom I.O."/>
            <person name="Guillou S."/>
            <person name="Cros-Aarteil S."/>
            <person name="Calhoun S."/>
            <person name="Haridas S."/>
            <person name="Kuo A."/>
            <person name="Mondo S."/>
            <person name="Pangilinan J."/>
            <person name="Riley R."/>
            <person name="Labutti K."/>
            <person name="Andreopoulos B."/>
            <person name="Lipzen A."/>
            <person name="Chen C."/>
            <person name="Yanf M."/>
            <person name="Daum C."/>
            <person name="Ng V."/>
            <person name="Clum A."/>
            <person name="Ohm R."/>
            <person name="Martin F."/>
            <person name="Silar P."/>
            <person name="Natvig D."/>
            <person name="Lalanne C."/>
            <person name="Gautier V."/>
            <person name="Ament-Velasquez S.L."/>
            <person name="Kruys A."/>
            <person name="Hutchinson M.I."/>
            <person name="Powell A.J."/>
            <person name="Barry K."/>
            <person name="Miller A.N."/>
            <person name="Grigoriev I.V."/>
            <person name="Debuchy R."/>
            <person name="Gladieux P."/>
            <person name="Thoren M.H."/>
            <person name="Johannesson H."/>
        </authorList>
    </citation>
    <scope>NUCLEOTIDE SEQUENCE</scope>
    <source>
        <strain evidence="3">PSN293</strain>
    </source>
</reference>
<dbReference type="Proteomes" id="UP001301769">
    <property type="component" value="Unassembled WGS sequence"/>
</dbReference>
<feature type="compositionally biased region" description="Polar residues" evidence="1">
    <location>
        <begin position="229"/>
        <end position="247"/>
    </location>
</feature>
<keyword evidence="4" id="KW-1185">Reference proteome</keyword>
<feature type="transmembrane region" description="Helical" evidence="2">
    <location>
        <begin position="897"/>
        <end position="918"/>
    </location>
</feature>